<evidence type="ECO:0000256" key="9">
    <source>
        <dbReference type="PROSITE-ProRule" id="PRU00803"/>
    </source>
</evidence>
<keyword evidence="3" id="KW-0812">Transmembrane</keyword>
<dbReference type="SMART" id="SM00327">
    <property type="entry name" value="VWA"/>
    <property type="match status" value="1"/>
</dbReference>
<dbReference type="Gene3D" id="3.40.50.410">
    <property type="entry name" value="von Willebrand factor, type A domain"/>
    <property type="match status" value="1"/>
</dbReference>
<organism evidence="11 12">
    <name type="scientific">Eptatretus burgeri</name>
    <name type="common">Inshore hagfish</name>
    <dbReference type="NCBI Taxonomy" id="7764"/>
    <lineage>
        <taxon>Eukaryota</taxon>
        <taxon>Metazoa</taxon>
        <taxon>Chordata</taxon>
        <taxon>Craniata</taxon>
        <taxon>Vertebrata</taxon>
        <taxon>Cyclostomata</taxon>
        <taxon>Myxini</taxon>
        <taxon>Myxiniformes</taxon>
        <taxon>Myxinidae</taxon>
        <taxon>Eptatretinae</taxon>
        <taxon>Eptatretus</taxon>
    </lineage>
</organism>
<dbReference type="Gene3D" id="2.130.10.130">
    <property type="entry name" value="Integrin alpha, N-terminal"/>
    <property type="match status" value="1"/>
</dbReference>
<dbReference type="Pfam" id="PF00092">
    <property type="entry name" value="VWA"/>
    <property type="match status" value="1"/>
</dbReference>
<feature type="repeat" description="FG-GAP" evidence="9">
    <location>
        <begin position="269"/>
        <end position="324"/>
    </location>
</feature>
<dbReference type="Ensembl" id="ENSEBUT00000027939.1">
    <property type="protein sequence ID" value="ENSEBUP00000027363.1"/>
    <property type="gene ID" value="ENSEBUG00000016769.1"/>
</dbReference>
<evidence type="ECO:0000256" key="8">
    <source>
        <dbReference type="ARBA" id="ARBA00023180"/>
    </source>
</evidence>
<dbReference type="AlphaFoldDB" id="A0A8C4R9U3"/>
<evidence type="ECO:0000256" key="2">
    <source>
        <dbReference type="ARBA" id="ARBA00008054"/>
    </source>
</evidence>
<dbReference type="PROSITE" id="PS50234">
    <property type="entry name" value="VWFA"/>
    <property type="match status" value="1"/>
</dbReference>
<dbReference type="InterPro" id="IPR050525">
    <property type="entry name" value="ECM_Assembly_Org"/>
</dbReference>
<proteinExistence type="inferred from homology"/>
<keyword evidence="8" id="KW-0325">Glycoprotein</keyword>
<evidence type="ECO:0000256" key="6">
    <source>
        <dbReference type="ARBA" id="ARBA00023136"/>
    </source>
</evidence>
<dbReference type="GO" id="GO:0007155">
    <property type="term" value="P:cell adhesion"/>
    <property type="evidence" value="ECO:0007669"/>
    <property type="project" value="UniProtKB-KW"/>
</dbReference>
<comment type="subcellular location">
    <subcellularLocation>
        <location evidence="1">Membrane</location>
        <topology evidence="1">Single-pass type I membrane protein</topology>
    </subcellularLocation>
</comment>
<feature type="domain" description="VWFA" evidence="10">
    <location>
        <begin position="18"/>
        <end position="201"/>
    </location>
</feature>
<evidence type="ECO:0000256" key="1">
    <source>
        <dbReference type="ARBA" id="ARBA00004479"/>
    </source>
</evidence>
<evidence type="ECO:0000256" key="7">
    <source>
        <dbReference type="ARBA" id="ARBA00023170"/>
    </source>
</evidence>
<evidence type="ECO:0000256" key="3">
    <source>
        <dbReference type="ARBA" id="ARBA00022692"/>
    </source>
</evidence>
<evidence type="ECO:0000259" key="10">
    <source>
        <dbReference type="PROSITE" id="PS50234"/>
    </source>
</evidence>
<accession>A0A8C4R9U3</accession>
<name>A0A8C4R9U3_EPTBU</name>
<evidence type="ECO:0000313" key="12">
    <source>
        <dbReference type="Proteomes" id="UP000694388"/>
    </source>
</evidence>
<dbReference type="PROSITE" id="PS51470">
    <property type="entry name" value="FG_GAP"/>
    <property type="match status" value="2"/>
</dbReference>
<evidence type="ECO:0000256" key="4">
    <source>
        <dbReference type="ARBA" id="ARBA00022889"/>
    </source>
</evidence>
<dbReference type="InterPro" id="IPR036465">
    <property type="entry name" value="vWFA_dom_sf"/>
</dbReference>
<reference evidence="11" key="1">
    <citation type="submission" date="2025-08" db="UniProtKB">
        <authorList>
            <consortium name="Ensembl"/>
        </authorList>
    </citation>
    <scope>IDENTIFICATION</scope>
</reference>
<dbReference type="PANTHER" id="PTHR24020">
    <property type="entry name" value="COLLAGEN ALPHA"/>
    <property type="match status" value="1"/>
</dbReference>
<reference evidence="11" key="2">
    <citation type="submission" date="2025-09" db="UniProtKB">
        <authorList>
            <consortium name="Ensembl"/>
        </authorList>
    </citation>
    <scope>IDENTIFICATION</scope>
</reference>
<dbReference type="InterPro" id="IPR028994">
    <property type="entry name" value="Integrin_alpha_N"/>
</dbReference>
<evidence type="ECO:0000256" key="5">
    <source>
        <dbReference type="ARBA" id="ARBA00023037"/>
    </source>
</evidence>
<keyword evidence="6" id="KW-0472">Membrane</keyword>
<dbReference type="SUPFAM" id="SSF69318">
    <property type="entry name" value="Integrin alpha N-terminal domain"/>
    <property type="match status" value="1"/>
</dbReference>
<dbReference type="Proteomes" id="UP000694388">
    <property type="component" value="Unplaced"/>
</dbReference>
<dbReference type="PANTHER" id="PTHR24020:SF84">
    <property type="entry name" value="VWFA DOMAIN-CONTAINING PROTEIN"/>
    <property type="match status" value="1"/>
</dbReference>
<dbReference type="InterPro" id="IPR013519">
    <property type="entry name" value="Int_alpha_beta-p"/>
</dbReference>
<dbReference type="GeneTree" id="ENSGT00940000155465"/>
<dbReference type="FunFam" id="3.40.50.410:FF:000012">
    <property type="entry name" value="Integrin, alpha 10"/>
    <property type="match status" value="1"/>
</dbReference>
<keyword evidence="4" id="KW-0130">Cell adhesion</keyword>
<feature type="repeat" description="FG-GAP" evidence="9">
    <location>
        <begin position="212"/>
        <end position="264"/>
    </location>
</feature>
<comment type="similarity">
    <text evidence="2">Belongs to the integrin alpha chain family.</text>
</comment>
<dbReference type="SUPFAM" id="SSF53300">
    <property type="entry name" value="vWA-like"/>
    <property type="match status" value="1"/>
</dbReference>
<dbReference type="GO" id="GO:0007229">
    <property type="term" value="P:integrin-mediated signaling pathway"/>
    <property type="evidence" value="ECO:0007669"/>
    <property type="project" value="UniProtKB-KW"/>
</dbReference>
<evidence type="ECO:0000313" key="11">
    <source>
        <dbReference type="Ensembl" id="ENSEBUP00000027363.1"/>
    </source>
</evidence>
<dbReference type="InterPro" id="IPR002035">
    <property type="entry name" value="VWF_A"/>
</dbReference>
<keyword evidence="5" id="KW-0401">Integrin</keyword>
<dbReference type="OMA" id="HRNSANC"/>
<dbReference type="PRINTS" id="PR00453">
    <property type="entry name" value="VWFADOMAIN"/>
</dbReference>
<keyword evidence="7" id="KW-0675">Receptor</keyword>
<dbReference type="CDD" id="cd01469">
    <property type="entry name" value="vWA_integrins_alpha_subunit"/>
    <property type="match status" value="1"/>
</dbReference>
<protein>
    <recommendedName>
        <fullName evidence="10">VWFA domain-containing protein</fullName>
    </recommendedName>
</protein>
<sequence>FLSWCCCKSFQKCGLYRDIVIVLDGSNSIYPWHDVQSFLINILKRFHIAPGQTRVGLVQYGEIAVHEFSLSDYQTTEQVEYAARRIQKRGGRETRTAFAINFAREEAFSPAFGAREGASKVLIVVTDGESHDSDDLKKAIAACEKDGITRYAIAVLGYYKRKNIDPSGFISEIKSISSLPLEKHFLNVADEAALNDIVATLGERIFSLEGSVSVNEASFDMEMSQVGFSGCSVKNNGVLLGAVGAYDWMGTVVRQRGNHVMVPSRSAFDSEIPDELKNHAAYLGYAVAVVQAGRLQEYFVAGAPRFNHTGKVIVFSLNDHGVDTIHQAIVGDQLRLCYLINFIIKPKSSSTKDFLERSNSRLRLRLRLRLHLHRFTAISMLACVSRGFPRTAF</sequence>
<keyword evidence="12" id="KW-1185">Reference proteome</keyword>
<dbReference type="GO" id="GO:0016020">
    <property type="term" value="C:membrane"/>
    <property type="evidence" value="ECO:0007669"/>
    <property type="project" value="UniProtKB-SubCell"/>
</dbReference>